<dbReference type="AlphaFoldDB" id="A0A3P3QN58"/>
<sequence length="80" mass="8775">MPVNSQLNDEIRILTLFNLDTSLEGIKAHKSADPGAKEAIERLYKKGLLTQADGGYLTDLGRNCAEHLQNALRILSSHAD</sequence>
<dbReference type="Proteomes" id="UP000276260">
    <property type="component" value="Unassembled WGS sequence"/>
</dbReference>
<accession>A0A3P3QN58</accession>
<evidence type="ECO:0000313" key="1">
    <source>
        <dbReference type="EMBL" id="RRJ22656.1"/>
    </source>
</evidence>
<proteinExistence type="predicted"/>
<protein>
    <submittedName>
        <fullName evidence="1">TIGR02647 family protein</fullName>
    </submittedName>
</protein>
<reference evidence="1 2" key="1">
    <citation type="submission" date="2018-11" db="EMBL/GenBank/DDBJ databases">
        <title>Draft genome analysis of Rheinheimera mesophila isolated from an industrial waste site.</title>
        <authorList>
            <person name="Yu Q."/>
            <person name="Qi Y."/>
            <person name="Zhang H."/>
            <person name="Lu Y."/>
            <person name="Pu J."/>
        </authorList>
    </citation>
    <scope>NUCLEOTIDE SEQUENCE [LARGE SCALE GENOMIC DNA]</scope>
    <source>
        <strain evidence="1 2">IITR13</strain>
    </source>
</reference>
<name>A0A3P3QN58_9GAMM</name>
<evidence type="ECO:0000313" key="2">
    <source>
        <dbReference type="Proteomes" id="UP000276260"/>
    </source>
</evidence>
<dbReference type="OrthoDB" id="5600572at2"/>
<keyword evidence="2" id="KW-1185">Reference proteome</keyword>
<dbReference type="NCBIfam" id="TIGR02647">
    <property type="entry name" value="DNA"/>
    <property type="match status" value="1"/>
</dbReference>
<dbReference type="RefSeq" id="WP_046521069.1">
    <property type="nucleotide sequence ID" value="NZ_LAVS01000090.1"/>
</dbReference>
<comment type="caution">
    <text evidence="1">The sequence shown here is derived from an EMBL/GenBank/DDBJ whole genome shotgun (WGS) entry which is preliminary data.</text>
</comment>
<gene>
    <name evidence="1" type="ORF">EIK76_00800</name>
</gene>
<organism evidence="1 2">
    <name type="scientific">Rheinheimera mesophila</name>
    <dbReference type="NCBI Taxonomy" id="1547515"/>
    <lineage>
        <taxon>Bacteria</taxon>
        <taxon>Pseudomonadati</taxon>
        <taxon>Pseudomonadota</taxon>
        <taxon>Gammaproteobacteria</taxon>
        <taxon>Chromatiales</taxon>
        <taxon>Chromatiaceae</taxon>
        <taxon>Rheinheimera</taxon>
    </lineage>
</organism>
<dbReference type="InterPro" id="IPR013468">
    <property type="entry name" value="CHP02647"/>
</dbReference>
<dbReference type="EMBL" id="RRCF01000001">
    <property type="protein sequence ID" value="RRJ22656.1"/>
    <property type="molecule type" value="Genomic_DNA"/>
</dbReference>
<dbReference type="Pfam" id="PF18918">
    <property type="entry name" value="DUF5669"/>
    <property type="match status" value="1"/>
</dbReference>